<dbReference type="GO" id="GO:0005634">
    <property type="term" value="C:nucleus"/>
    <property type="evidence" value="ECO:0007669"/>
    <property type="project" value="UniProtKB-SubCell"/>
</dbReference>
<evidence type="ECO:0000313" key="7">
    <source>
        <dbReference type="EMBL" id="TIA88581.1"/>
    </source>
</evidence>
<dbReference type="SUPFAM" id="SSF57701">
    <property type="entry name" value="Zn2/Cys6 DNA-binding domain"/>
    <property type="match status" value="1"/>
</dbReference>
<dbReference type="InterPro" id="IPR007219">
    <property type="entry name" value="XnlR_reg_dom"/>
</dbReference>
<comment type="subcellular location">
    <subcellularLocation>
        <location evidence="1">Nucleus</location>
    </subcellularLocation>
</comment>
<reference evidence="7 8" key="1">
    <citation type="submission" date="2019-03" db="EMBL/GenBank/DDBJ databases">
        <title>Sequencing 23 genomes of Wallemia ichthyophaga.</title>
        <authorList>
            <person name="Gostincar C."/>
        </authorList>
    </citation>
    <scope>NUCLEOTIDE SEQUENCE [LARGE SCALE GENOMIC DNA]</scope>
    <source>
        <strain evidence="7 8">EXF-5753</strain>
    </source>
</reference>
<protein>
    <recommendedName>
        <fullName evidence="6">Zn(2)-C6 fungal-type domain-containing protein</fullName>
    </recommendedName>
</protein>
<dbReference type="OrthoDB" id="4456959at2759"/>
<feature type="domain" description="Zn(2)-C6 fungal-type" evidence="6">
    <location>
        <begin position="16"/>
        <end position="47"/>
    </location>
</feature>
<dbReference type="GO" id="GO:0003677">
    <property type="term" value="F:DNA binding"/>
    <property type="evidence" value="ECO:0007669"/>
    <property type="project" value="UniProtKB-KW"/>
</dbReference>
<comment type="caution">
    <text evidence="7">The sequence shown here is derived from an EMBL/GenBank/DDBJ whole genome shotgun (WGS) entry which is preliminary data.</text>
</comment>
<evidence type="ECO:0000259" key="6">
    <source>
        <dbReference type="PROSITE" id="PS50048"/>
    </source>
</evidence>
<dbReference type="PANTHER" id="PTHR46910">
    <property type="entry name" value="TRANSCRIPTION FACTOR PDR1"/>
    <property type="match status" value="1"/>
</dbReference>
<accession>A0A4T0FJV6</accession>
<dbReference type="EMBL" id="SPNW01000036">
    <property type="protein sequence ID" value="TIA88581.1"/>
    <property type="molecule type" value="Genomic_DNA"/>
</dbReference>
<keyword evidence="3" id="KW-0238">DNA-binding</keyword>
<dbReference type="Pfam" id="PF00172">
    <property type="entry name" value="Zn_clus"/>
    <property type="match status" value="1"/>
</dbReference>
<dbReference type="InterPro" id="IPR036864">
    <property type="entry name" value="Zn2-C6_fun-type_DNA-bd_sf"/>
</dbReference>
<dbReference type="Pfam" id="PF04082">
    <property type="entry name" value="Fungal_trans"/>
    <property type="match status" value="1"/>
</dbReference>
<keyword evidence="2" id="KW-0479">Metal-binding</keyword>
<feature type="compositionally biased region" description="Polar residues" evidence="5">
    <location>
        <begin position="79"/>
        <end position="93"/>
    </location>
</feature>
<dbReference type="Proteomes" id="UP000310189">
    <property type="component" value="Unassembled WGS sequence"/>
</dbReference>
<dbReference type="PANTHER" id="PTHR46910:SF3">
    <property type="entry name" value="HALOTOLERANCE PROTEIN 9-RELATED"/>
    <property type="match status" value="1"/>
</dbReference>
<dbReference type="CDD" id="cd00067">
    <property type="entry name" value="GAL4"/>
    <property type="match status" value="1"/>
</dbReference>
<dbReference type="AlphaFoldDB" id="A0A4T0FJV6"/>
<evidence type="ECO:0000256" key="5">
    <source>
        <dbReference type="SAM" id="MobiDB-lite"/>
    </source>
</evidence>
<evidence type="ECO:0000256" key="4">
    <source>
        <dbReference type="ARBA" id="ARBA00023242"/>
    </source>
</evidence>
<dbReference type="GO" id="GO:0000981">
    <property type="term" value="F:DNA-binding transcription factor activity, RNA polymerase II-specific"/>
    <property type="evidence" value="ECO:0007669"/>
    <property type="project" value="InterPro"/>
</dbReference>
<dbReference type="Gene3D" id="4.10.240.10">
    <property type="entry name" value="Zn(2)-C6 fungal-type DNA-binding domain"/>
    <property type="match status" value="1"/>
</dbReference>
<evidence type="ECO:0000256" key="3">
    <source>
        <dbReference type="ARBA" id="ARBA00023125"/>
    </source>
</evidence>
<feature type="region of interest" description="Disordered" evidence="5">
    <location>
        <begin position="79"/>
        <end position="119"/>
    </location>
</feature>
<name>A0A4T0FJV6_9BASI</name>
<keyword evidence="8" id="KW-1185">Reference proteome</keyword>
<dbReference type="GO" id="GO:0006351">
    <property type="term" value="P:DNA-templated transcription"/>
    <property type="evidence" value="ECO:0007669"/>
    <property type="project" value="InterPro"/>
</dbReference>
<dbReference type="CDD" id="cd12148">
    <property type="entry name" value="fungal_TF_MHR"/>
    <property type="match status" value="1"/>
</dbReference>
<proteinExistence type="predicted"/>
<gene>
    <name evidence="7" type="ORF">E3P99_02529</name>
</gene>
<organism evidence="7 8">
    <name type="scientific">Wallemia hederae</name>
    <dbReference type="NCBI Taxonomy" id="1540922"/>
    <lineage>
        <taxon>Eukaryota</taxon>
        <taxon>Fungi</taxon>
        <taxon>Dikarya</taxon>
        <taxon>Basidiomycota</taxon>
        <taxon>Wallemiomycotina</taxon>
        <taxon>Wallemiomycetes</taxon>
        <taxon>Wallemiales</taxon>
        <taxon>Wallemiaceae</taxon>
        <taxon>Wallemia</taxon>
    </lineage>
</organism>
<dbReference type="GO" id="GO:0008270">
    <property type="term" value="F:zinc ion binding"/>
    <property type="evidence" value="ECO:0007669"/>
    <property type="project" value="InterPro"/>
</dbReference>
<keyword evidence="4" id="KW-0539">Nucleus</keyword>
<sequence>MNTNISVDKKPKILRACDRCRKRKARCDGPQLYPRPCSNCSAGECTYNNPSEKKGYSARYVKDLEAKVAAYESIISNLPESYNTHDSPSSDYSTHQKRKYDGPPIASTSASPMPNPVQPTDNDDLDQDMALRIGCMFVASPDKHKEVSIITKPLLAPNNRRFYGKSSLRGLVERVNLYTGATPETLLSGKRWSYWREDWDKELLPQFAKPEYTPEDFGDEGLMHELINMYFRKVNAAVPILDRRQFLAEIPSRKLEREFGSLLAMVLAVGSQYMKADDDRVLLPGRPQRHFAGHSFYALAKAKMKDFSLAVATLEDIQALILMQTYLKASVYPKSSYNVHSQAVMLAYDTGLHNDWYTYTDTPHQREARRRAIWALYMSDVTAAAALGRNQLLPATSISVALPSAAGFNEQDSKALFSVNYMNKMIELNKLFANVLESVYRPRSNDLENSFSMSLSDIAALNSRLNKWLSDMPDELRDSPNQDDDDEDMLQLKCHLKIGFFVIQIYIYKTFLPNPKIKEESNFCLTSLVICANAARSVISLYKTMIIDRPSEYGICPFDISLWSAFTAILVLIISFCEGRKSGVFNSHDLEYIQVGIKNLRAREPRDMISGRLVDIMLQLVRSADLPIDAAFMRAQTVMVSGCRFTATNGHLPKQEPSFGSAVDELYAQDVAHNDLNLEFPEIVEQTDFDQLTTNFFGGEDLGALMPSLDSGYGDDWSFLLSTVLNGSQ</sequence>
<dbReference type="SMART" id="SM00906">
    <property type="entry name" value="Fungal_trans"/>
    <property type="match status" value="1"/>
</dbReference>
<evidence type="ECO:0000256" key="2">
    <source>
        <dbReference type="ARBA" id="ARBA00022723"/>
    </source>
</evidence>
<dbReference type="PROSITE" id="PS50048">
    <property type="entry name" value="ZN2_CY6_FUNGAL_2"/>
    <property type="match status" value="1"/>
</dbReference>
<evidence type="ECO:0000313" key="8">
    <source>
        <dbReference type="Proteomes" id="UP000310189"/>
    </source>
</evidence>
<evidence type="ECO:0000256" key="1">
    <source>
        <dbReference type="ARBA" id="ARBA00004123"/>
    </source>
</evidence>
<dbReference type="InterPro" id="IPR050987">
    <property type="entry name" value="AtrR-like"/>
</dbReference>
<dbReference type="InterPro" id="IPR001138">
    <property type="entry name" value="Zn2Cys6_DnaBD"/>
</dbReference>
<dbReference type="SMART" id="SM00066">
    <property type="entry name" value="GAL4"/>
    <property type="match status" value="1"/>
</dbReference>